<dbReference type="PANTHER" id="PTHR24422:SF21">
    <property type="entry name" value="CHEMOTAXIS PROTEIN METHYLTRANSFERASE 1"/>
    <property type="match status" value="1"/>
</dbReference>
<keyword evidence="2" id="KW-0808">Transferase</keyword>
<organism evidence="2 3">
    <name type="scientific">Parasphingopyxis lamellibrachiae</name>
    <dbReference type="NCBI Taxonomy" id="680125"/>
    <lineage>
        <taxon>Bacteria</taxon>
        <taxon>Pseudomonadati</taxon>
        <taxon>Pseudomonadota</taxon>
        <taxon>Alphaproteobacteria</taxon>
        <taxon>Sphingomonadales</taxon>
        <taxon>Sphingomonadaceae</taxon>
        <taxon>Parasphingopyxis</taxon>
    </lineage>
</organism>
<evidence type="ECO:0000313" key="3">
    <source>
        <dbReference type="Proteomes" id="UP000256310"/>
    </source>
</evidence>
<feature type="domain" description="CheR-type methyltransferase" evidence="1">
    <location>
        <begin position="1"/>
        <end position="257"/>
    </location>
</feature>
<dbReference type="PROSITE" id="PS50123">
    <property type="entry name" value="CHER"/>
    <property type="match status" value="1"/>
</dbReference>
<keyword evidence="3" id="KW-1185">Reference proteome</keyword>
<dbReference type="SUPFAM" id="SSF47757">
    <property type="entry name" value="Chemotaxis receptor methyltransferase CheR, N-terminal domain"/>
    <property type="match status" value="1"/>
</dbReference>
<dbReference type="InterPro" id="IPR000780">
    <property type="entry name" value="CheR_MeTrfase"/>
</dbReference>
<dbReference type="SMART" id="SM00138">
    <property type="entry name" value="MeTrc"/>
    <property type="match status" value="1"/>
</dbReference>
<dbReference type="PRINTS" id="PR00996">
    <property type="entry name" value="CHERMTFRASE"/>
</dbReference>
<dbReference type="Gene3D" id="3.40.50.150">
    <property type="entry name" value="Vaccinia Virus protein VP39"/>
    <property type="match status" value="1"/>
</dbReference>
<accession>A0A3D9FCB1</accession>
<dbReference type="InterPro" id="IPR050903">
    <property type="entry name" value="Bact_Chemotaxis_MeTrfase"/>
</dbReference>
<evidence type="ECO:0000259" key="1">
    <source>
        <dbReference type="PROSITE" id="PS50123"/>
    </source>
</evidence>
<protein>
    <submittedName>
        <fullName evidence="2">Chemotaxis protein methyltransferase CheR</fullName>
    </submittedName>
</protein>
<dbReference type="InterPro" id="IPR029063">
    <property type="entry name" value="SAM-dependent_MTases_sf"/>
</dbReference>
<dbReference type="SUPFAM" id="SSF53335">
    <property type="entry name" value="S-adenosyl-L-methionine-dependent methyltransferases"/>
    <property type="match status" value="1"/>
</dbReference>
<dbReference type="PANTHER" id="PTHR24422">
    <property type="entry name" value="CHEMOTAXIS PROTEIN METHYLTRANSFERASE"/>
    <property type="match status" value="1"/>
</dbReference>
<dbReference type="Proteomes" id="UP000256310">
    <property type="component" value="Unassembled WGS sequence"/>
</dbReference>
<sequence length="280" mass="31618">MQVNPASLSVLSSLLEARTGQRLSEGRHWRVEMVLKPILKAHDIASCDELIAQLAAPGSGPLCNETIDALLNNETYFFRDSDAFADLFRRIENTAERRQDTKKIRIWSAGCSTGQEIFSLAMMFRENAERWRDWSIELLGTDISHTAVNRARLGDFSQFEIQRGLPTRLMLRCFDQCGTRWQVKEMVRQTVRFRCHNVLEAPPPGPWDFVLCRNVLLYFPDVNRSAALRNISTVLAPDGGLILGAGETVLGYTDRFEILPGARSLYRLVSGELRQISSAA</sequence>
<dbReference type="OrthoDB" id="9816309at2"/>
<dbReference type="InterPro" id="IPR022642">
    <property type="entry name" value="CheR_C"/>
</dbReference>
<dbReference type="GO" id="GO:0008757">
    <property type="term" value="F:S-adenosylmethionine-dependent methyltransferase activity"/>
    <property type="evidence" value="ECO:0007669"/>
    <property type="project" value="InterPro"/>
</dbReference>
<name>A0A3D9FCB1_9SPHN</name>
<dbReference type="CDD" id="cd02440">
    <property type="entry name" value="AdoMet_MTases"/>
    <property type="match status" value="1"/>
</dbReference>
<dbReference type="GO" id="GO:0032259">
    <property type="term" value="P:methylation"/>
    <property type="evidence" value="ECO:0007669"/>
    <property type="project" value="UniProtKB-KW"/>
</dbReference>
<dbReference type="RefSeq" id="WP_116234969.1">
    <property type="nucleotide sequence ID" value="NZ_QRDP01000004.1"/>
</dbReference>
<proteinExistence type="predicted"/>
<dbReference type="EMBL" id="QRDP01000004">
    <property type="protein sequence ID" value="RED15450.1"/>
    <property type="molecule type" value="Genomic_DNA"/>
</dbReference>
<comment type="caution">
    <text evidence="2">The sequence shown here is derived from an EMBL/GenBank/DDBJ whole genome shotgun (WGS) entry which is preliminary data.</text>
</comment>
<reference evidence="2 3" key="1">
    <citation type="submission" date="2018-07" db="EMBL/GenBank/DDBJ databases">
        <title>Genomic Encyclopedia of Type Strains, Phase IV (KMG-IV): sequencing the most valuable type-strain genomes for metagenomic binning, comparative biology and taxonomic classification.</title>
        <authorList>
            <person name="Goeker M."/>
        </authorList>
    </citation>
    <scope>NUCLEOTIDE SEQUENCE [LARGE SCALE GENOMIC DNA]</scope>
    <source>
        <strain evidence="2 3">DSM 26725</strain>
    </source>
</reference>
<keyword evidence="2" id="KW-0489">Methyltransferase</keyword>
<evidence type="ECO:0000313" key="2">
    <source>
        <dbReference type="EMBL" id="RED15450.1"/>
    </source>
</evidence>
<dbReference type="Pfam" id="PF01739">
    <property type="entry name" value="CheR"/>
    <property type="match status" value="1"/>
</dbReference>
<dbReference type="AlphaFoldDB" id="A0A3D9FCB1"/>
<gene>
    <name evidence="2" type="ORF">DFR46_0443</name>
</gene>